<feature type="compositionally biased region" description="Low complexity" evidence="1">
    <location>
        <begin position="81"/>
        <end position="101"/>
    </location>
</feature>
<accession>A0ABV8IEM6</accession>
<comment type="caution">
    <text evidence="2">The sequence shown here is derived from an EMBL/GenBank/DDBJ whole genome shotgun (WGS) entry which is preliminary data.</text>
</comment>
<keyword evidence="3" id="KW-1185">Reference proteome</keyword>
<evidence type="ECO:0000256" key="1">
    <source>
        <dbReference type="SAM" id="MobiDB-lite"/>
    </source>
</evidence>
<gene>
    <name evidence="2" type="ORF">ACFOWE_24465</name>
</gene>
<name>A0ABV8IEM6_9ACTN</name>
<protein>
    <submittedName>
        <fullName evidence="2">Uncharacterized protein</fullName>
    </submittedName>
</protein>
<evidence type="ECO:0000313" key="2">
    <source>
        <dbReference type="EMBL" id="MFC4061467.1"/>
    </source>
</evidence>
<dbReference type="RefSeq" id="WP_377291681.1">
    <property type="nucleotide sequence ID" value="NZ_JBHSBM010000029.1"/>
</dbReference>
<dbReference type="EMBL" id="JBHSBM010000029">
    <property type="protein sequence ID" value="MFC4061467.1"/>
    <property type="molecule type" value="Genomic_DNA"/>
</dbReference>
<proteinExistence type="predicted"/>
<sequence>MSDPLEHGGDRPSALAAGELARLEALVHRRLSERACTAVALSPLCLLCLLCPLGTVSAVAAADQNKVVTTVRTAERARPWPSRSASTPTSCTTPATSATRSGRCACPSPT</sequence>
<evidence type="ECO:0000313" key="3">
    <source>
        <dbReference type="Proteomes" id="UP001595850"/>
    </source>
</evidence>
<dbReference type="Proteomes" id="UP001595850">
    <property type="component" value="Unassembled WGS sequence"/>
</dbReference>
<feature type="region of interest" description="Disordered" evidence="1">
    <location>
        <begin position="73"/>
        <end position="110"/>
    </location>
</feature>
<reference evidence="3" key="1">
    <citation type="journal article" date="2019" name="Int. J. Syst. Evol. Microbiol.">
        <title>The Global Catalogue of Microorganisms (GCM) 10K type strain sequencing project: providing services to taxonomists for standard genome sequencing and annotation.</title>
        <authorList>
            <consortium name="The Broad Institute Genomics Platform"/>
            <consortium name="The Broad Institute Genome Sequencing Center for Infectious Disease"/>
            <person name="Wu L."/>
            <person name="Ma J."/>
        </authorList>
    </citation>
    <scope>NUCLEOTIDE SEQUENCE [LARGE SCALE GENOMIC DNA]</scope>
    <source>
        <strain evidence="3">TBRC 4489</strain>
    </source>
</reference>
<organism evidence="2 3">
    <name type="scientific">Planomonospora corallina</name>
    <dbReference type="NCBI Taxonomy" id="1806052"/>
    <lineage>
        <taxon>Bacteria</taxon>
        <taxon>Bacillati</taxon>
        <taxon>Actinomycetota</taxon>
        <taxon>Actinomycetes</taxon>
        <taxon>Streptosporangiales</taxon>
        <taxon>Streptosporangiaceae</taxon>
        <taxon>Planomonospora</taxon>
    </lineage>
</organism>